<protein>
    <submittedName>
        <fullName evidence="2">Uncharacterized membrane protein HdeD (DUF308 family)</fullName>
    </submittedName>
</protein>
<organism evidence="2 3">
    <name type="scientific">Pseudochelatococcus contaminans</name>
    <dbReference type="NCBI Taxonomy" id="1538103"/>
    <lineage>
        <taxon>Bacteria</taxon>
        <taxon>Pseudomonadati</taxon>
        <taxon>Pseudomonadota</taxon>
        <taxon>Alphaproteobacteria</taxon>
        <taxon>Hyphomicrobiales</taxon>
        <taxon>Chelatococcaceae</taxon>
        <taxon>Pseudochelatococcus</taxon>
    </lineage>
</organism>
<evidence type="ECO:0000313" key="3">
    <source>
        <dbReference type="Proteomes" id="UP000537592"/>
    </source>
</evidence>
<proteinExistence type="predicted"/>
<evidence type="ECO:0000256" key="1">
    <source>
        <dbReference type="SAM" id="Phobius"/>
    </source>
</evidence>
<evidence type="ECO:0000313" key="2">
    <source>
        <dbReference type="EMBL" id="MBB3809558.1"/>
    </source>
</evidence>
<feature type="transmembrane region" description="Helical" evidence="1">
    <location>
        <begin position="85"/>
        <end position="104"/>
    </location>
</feature>
<dbReference type="Proteomes" id="UP000537592">
    <property type="component" value="Unassembled WGS sequence"/>
</dbReference>
<feature type="transmembrane region" description="Helical" evidence="1">
    <location>
        <begin position="58"/>
        <end position="78"/>
    </location>
</feature>
<accession>A0A7W5Z3P2</accession>
<reference evidence="2 3" key="1">
    <citation type="submission" date="2020-08" db="EMBL/GenBank/DDBJ databases">
        <title>Genomic Encyclopedia of Type Strains, Phase IV (KMG-IV): sequencing the most valuable type-strain genomes for metagenomic binning, comparative biology and taxonomic classification.</title>
        <authorList>
            <person name="Goeker M."/>
        </authorList>
    </citation>
    <scope>NUCLEOTIDE SEQUENCE [LARGE SCALE GENOMIC DNA]</scope>
    <source>
        <strain evidence="2 3">DSM 28760</strain>
    </source>
</reference>
<dbReference type="AlphaFoldDB" id="A0A7W5Z3P2"/>
<feature type="transmembrane region" description="Helical" evidence="1">
    <location>
        <begin position="168"/>
        <end position="192"/>
    </location>
</feature>
<dbReference type="PANTHER" id="PTHR34989">
    <property type="entry name" value="PROTEIN HDED"/>
    <property type="match status" value="1"/>
</dbReference>
<dbReference type="PANTHER" id="PTHR34989:SF1">
    <property type="entry name" value="PROTEIN HDED"/>
    <property type="match status" value="1"/>
</dbReference>
<feature type="transmembrane region" description="Helical" evidence="1">
    <location>
        <begin position="29"/>
        <end position="52"/>
    </location>
</feature>
<keyword evidence="3" id="KW-1185">Reference proteome</keyword>
<dbReference type="RefSeq" id="WP_183751737.1">
    <property type="nucleotide sequence ID" value="NZ_JACICC010000003.1"/>
</dbReference>
<keyword evidence="1" id="KW-0472">Membrane</keyword>
<dbReference type="Pfam" id="PF03729">
    <property type="entry name" value="DUF308"/>
    <property type="match status" value="1"/>
</dbReference>
<dbReference type="InterPro" id="IPR005325">
    <property type="entry name" value="DUF308_memb"/>
</dbReference>
<dbReference type="InterPro" id="IPR052712">
    <property type="entry name" value="Acid_resist_chaperone_HdeD"/>
</dbReference>
<dbReference type="GO" id="GO:0005886">
    <property type="term" value="C:plasma membrane"/>
    <property type="evidence" value="ECO:0007669"/>
    <property type="project" value="TreeGrafter"/>
</dbReference>
<feature type="transmembrane region" description="Helical" evidence="1">
    <location>
        <begin position="110"/>
        <end position="130"/>
    </location>
</feature>
<sequence>MANSVGQGQGGPGGVRNINALGEEVRSKWIWFLLLGIVLIVLGVIALGNLLVATIATVYYIGALIIVAGVVQIVHAFQVKEWGSFFIWLLSGVFYAIAGFLAFYNPLLASVALTFVLAISLIVAGILRIWTGFASRPRAGWGWLVAAGVLALVVGLIIAARWPADTVYLIGLILAIELIFEGWSFIAVALSLKSRPGNAVV</sequence>
<keyword evidence="1" id="KW-1133">Transmembrane helix</keyword>
<comment type="caution">
    <text evidence="2">The sequence shown here is derived from an EMBL/GenBank/DDBJ whole genome shotgun (WGS) entry which is preliminary data.</text>
</comment>
<feature type="transmembrane region" description="Helical" evidence="1">
    <location>
        <begin position="142"/>
        <end position="162"/>
    </location>
</feature>
<name>A0A7W5Z3P2_9HYPH</name>
<keyword evidence="1" id="KW-0812">Transmembrane</keyword>
<gene>
    <name evidence="2" type="ORF">FHS81_001640</name>
</gene>
<dbReference type="EMBL" id="JACICC010000003">
    <property type="protein sequence ID" value="MBB3809558.1"/>
    <property type="molecule type" value="Genomic_DNA"/>
</dbReference>